<keyword evidence="3" id="KW-1185">Reference proteome</keyword>
<dbReference type="OrthoDB" id="946311at2"/>
<dbReference type="Proteomes" id="UP000007435">
    <property type="component" value="Chromosome"/>
</dbReference>
<dbReference type="HOGENOM" id="CLU_1552873_0_0_10"/>
<evidence type="ECO:0000313" key="2">
    <source>
        <dbReference type="EMBL" id="ADQ17065.1"/>
    </source>
</evidence>
<organism evidence="2 3">
    <name type="scientific">Leadbetterella byssophila (strain DSM 17132 / JCM 16389 / KACC 11308 / NBRC 106382 / 4M15)</name>
    <dbReference type="NCBI Taxonomy" id="649349"/>
    <lineage>
        <taxon>Bacteria</taxon>
        <taxon>Pseudomonadati</taxon>
        <taxon>Bacteroidota</taxon>
        <taxon>Cytophagia</taxon>
        <taxon>Cytophagales</taxon>
        <taxon>Leadbetterellaceae</taxon>
        <taxon>Leadbetterella</taxon>
    </lineage>
</organism>
<keyword evidence="1" id="KW-0472">Membrane</keyword>
<name>E4RVK1_LEAB4</name>
<keyword evidence="1" id="KW-0812">Transmembrane</keyword>
<dbReference type="STRING" id="649349.Lbys_1346"/>
<dbReference type="RefSeq" id="WP_013408114.1">
    <property type="nucleotide sequence ID" value="NC_014655.1"/>
</dbReference>
<dbReference type="eggNOG" id="ENOG5033HJA">
    <property type="taxonomic scope" value="Bacteria"/>
</dbReference>
<evidence type="ECO:0000256" key="1">
    <source>
        <dbReference type="SAM" id="Phobius"/>
    </source>
</evidence>
<protein>
    <submittedName>
        <fullName evidence="2">Uncharacterized protein</fullName>
    </submittedName>
</protein>
<keyword evidence="1" id="KW-1133">Transmembrane helix</keyword>
<dbReference type="AlphaFoldDB" id="E4RVK1"/>
<reference evidence="2 3" key="2">
    <citation type="journal article" date="2011" name="Stand. Genomic Sci.">
        <title>Complete genome sequence of Leadbetterella byssophila type strain (4M15).</title>
        <authorList>
            <person name="Abt B."/>
            <person name="Teshima H."/>
            <person name="Lucas S."/>
            <person name="Lapidus A."/>
            <person name="Del Rio T.G."/>
            <person name="Nolan M."/>
            <person name="Tice H."/>
            <person name="Cheng J.F."/>
            <person name="Pitluck S."/>
            <person name="Liolios K."/>
            <person name="Pagani I."/>
            <person name="Ivanova N."/>
            <person name="Mavromatis K."/>
            <person name="Pati A."/>
            <person name="Tapia R."/>
            <person name="Han C."/>
            <person name="Goodwin L."/>
            <person name="Chen A."/>
            <person name="Palaniappan K."/>
            <person name="Land M."/>
            <person name="Hauser L."/>
            <person name="Chang Y.J."/>
            <person name="Jeffries C.D."/>
            <person name="Rohde M."/>
            <person name="Goker M."/>
            <person name="Tindall B.J."/>
            <person name="Detter J.C."/>
            <person name="Woyke T."/>
            <person name="Bristow J."/>
            <person name="Eisen J.A."/>
            <person name="Markowitz V."/>
            <person name="Hugenholtz P."/>
            <person name="Klenk H.P."/>
            <person name="Kyrpides N.C."/>
        </authorList>
    </citation>
    <scope>NUCLEOTIDE SEQUENCE [LARGE SCALE GENOMIC DNA]</scope>
    <source>
        <strain evidence="3">DSM 17132 / JCM 16389 / KACC 11308 / NBRC 106382 / 4M15</strain>
    </source>
</reference>
<proteinExistence type="predicted"/>
<dbReference type="KEGG" id="lby:Lbys_1346"/>
<gene>
    <name evidence="2" type="ordered locus">Lbys_1346</name>
</gene>
<sequence>MHDDIKERLNRLKGKYTQKYGHLMDEWTSMLLEEIHENFAVLTSQVSQTTEAIKEAQFRIRKSQRVLQFSSAKQAWLYGLGEMAPLAVAIGIIAALIFWYAYTEKRFKEIKSTVDAYENITDYTVLAQNGKIIEKDKVQYLVLKLPHDGEAIAGLHCIFDPKKQQVLVPLNQKPTHKTDK</sequence>
<evidence type="ECO:0000313" key="3">
    <source>
        <dbReference type="Proteomes" id="UP000007435"/>
    </source>
</evidence>
<dbReference type="EMBL" id="CP002305">
    <property type="protein sequence ID" value="ADQ17065.1"/>
    <property type="molecule type" value="Genomic_DNA"/>
</dbReference>
<feature type="transmembrane region" description="Helical" evidence="1">
    <location>
        <begin position="83"/>
        <end position="102"/>
    </location>
</feature>
<reference key="1">
    <citation type="submission" date="2010-11" db="EMBL/GenBank/DDBJ databases">
        <title>The complete genome of Leadbetterella byssophila DSM 17132.</title>
        <authorList>
            <consortium name="US DOE Joint Genome Institute (JGI-PGF)"/>
            <person name="Lucas S."/>
            <person name="Copeland A."/>
            <person name="Lapidus A."/>
            <person name="Glavina del Rio T."/>
            <person name="Dalin E."/>
            <person name="Tice H."/>
            <person name="Bruce D."/>
            <person name="Goodwin L."/>
            <person name="Pitluck S."/>
            <person name="Kyrpides N."/>
            <person name="Mavromatis K."/>
            <person name="Ivanova N."/>
            <person name="Teshima H."/>
            <person name="Brettin T."/>
            <person name="Detter J.C."/>
            <person name="Han C."/>
            <person name="Tapia R."/>
            <person name="Land M."/>
            <person name="Hauser L."/>
            <person name="Markowitz V."/>
            <person name="Cheng J.-F."/>
            <person name="Hugenholtz P."/>
            <person name="Woyke T."/>
            <person name="Wu D."/>
            <person name="Tindall B."/>
            <person name="Pomrenke H.G."/>
            <person name="Brambilla E."/>
            <person name="Klenk H.-P."/>
            <person name="Eisen J.A."/>
        </authorList>
    </citation>
    <scope>NUCLEOTIDE SEQUENCE [LARGE SCALE GENOMIC DNA]</scope>
    <source>
        <strain>DSM 17132</strain>
    </source>
</reference>
<accession>E4RVK1</accession>